<protein>
    <submittedName>
        <fullName evidence="2">Uncharacterized protein</fullName>
    </submittedName>
</protein>
<dbReference type="InParanoid" id="A0A2K3CU93"/>
<feature type="compositionally biased region" description="Polar residues" evidence="1">
    <location>
        <begin position="333"/>
        <end position="352"/>
    </location>
</feature>
<dbReference type="KEGG" id="cre:CHLRE_16g670150v5"/>
<name>A0A2K3CU93_CHLRE</name>
<keyword evidence="3" id="KW-1185">Reference proteome</keyword>
<feature type="compositionally biased region" description="Basic residues" evidence="1">
    <location>
        <begin position="726"/>
        <end position="737"/>
    </location>
</feature>
<feature type="region of interest" description="Disordered" evidence="1">
    <location>
        <begin position="57"/>
        <end position="79"/>
    </location>
</feature>
<dbReference type="ExpressionAtlas" id="A0A2K3CU93">
    <property type="expression patterns" value="differential"/>
</dbReference>
<organism evidence="2 3">
    <name type="scientific">Chlamydomonas reinhardtii</name>
    <name type="common">Chlamydomonas smithii</name>
    <dbReference type="NCBI Taxonomy" id="3055"/>
    <lineage>
        <taxon>Eukaryota</taxon>
        <taxon>Viridiplantae</taxon>
        <taxon>Chlorophyta</taxon>
        <taxon>core chlorophytes</taxon>
        <taxon>Chlorophyceae</taxon>
        <taxon>CS clade</taxon>
        <taxon>Chlamydomonadales</taxon>
        <taxon>Chlamydomonadaceae</taxon>
        <taxon>Chlamydomonas</taxon>
    </lineage>
</organism>
<dbReference type="EMBL" id="CM008977">
    <property type="protein sequence ID" value="PNW71858.1"/>
    <property type="molecule type" value="Genomic_DNA"/>
</dbReference>
<dbReference type="Gramene" id="PNW71858">
    <property type="protein sequence ID" value="PNW71858"/>
    <property type="gene ID" value="CHLRE_16g670150v5"/>
</dbReference>
<evidence type="ECO:0000256" key="1">
    <source>
        <dbReference type="SAM" id="MobiDB-lite"/>
    </source>
</evidence>
<feature type="compositionally biased region" description="Low complexity" evidence="1">
    <location>
        <begin position="714"/>
        <end position="725"/>
    </location>
</feature>
<feature type="region of interest" description="Disordered" evidence="1">
    <location>
        <begin position="714"/>
        <end position="747"/>
    </location>
</feature>
<evidence type="ECO:0000313" key="2">
    <source>
        <dbReference type="EMBL" id="PNW71858.1"/>
    </source>
</evidence>
<reference evidence="2 3" key="1">
    <citation type="journal article" date="2007" name="Science">
        <title>The Chlamydomonas genome reveals the evolution of key animal and plant functions.</title>
        <authorList>
            <person name="Merchant S.S."/>
            <person name="Prochnik S.E."/>
            <person name="Vallon O."/>
            <person name="Harris E.H."/>
            <person name="Karpowicz S.J."/>
            <person name="Witman G.B."/>
            <person name="Terry A."/>
            <person name="Salamov A."/>
            <person name="Fritz-Laylin L.K."/>
            <person name="Marechal-Drouard L."/>
            <person name="Marshall W.F."/>
            <person name="Qu L.H."/>
            <person name="Nelson D.R."/>
            <person name="Sanderfoot A.A."/>
            <person name="Spalding M.H."/>
            <person name="Kapitonov V.V."/>
            <person name="Ren Q."/>
            <person name="Ferris P."/>
            <person name="Lindquist E."/>
            <person name="Shapiro H."/>
            <person name="Lucas S.M."/>
            <person name="Grimwood J."/>
            <person name="Schmutz J."/>
            <person name="Cardol P."/>
            <person name="Cerutti H."/>
            <person name="Chanfreau G."/>
            <person name="Chen C.L."/>
            <person name="Cognat V."/>
            <person name="Croft M.T."/>
            <person name="Dent R."/>
            <person name="Dutcher S."/>
            <person name="Fernandez E."/>
            <person name="Fukuzawa H."/>
            <person name="Gonzalez-Ballester D."/>
            <person name="Gonzalez-Halphen D."/>
            <person name="Hallmann A."/>
            <person name="Hanikenne M."/>
            <person name="Hippler M."/>
            <person name="Inwood W."/>
            <person name="Jabbari K."/>
            <person name="Kalanon M."/>
            <person name="Kuras R."/>
            <person name="Lefebvre P.A."/>
            <person name="Lemaire S.D."/>
            <person name="Lobanov A.V."/>
            <person name="Lohr M."/>
            <person name="Manuell A."/>
            <person name="Meier I."/>
            <person name="Mets L."/>
            <person name="Mittag M."/>
            <person name="Mittelmeier T."/>
            <person name="Moroney J.V."/>
            <person name="Moseley J."/>
            <person name="Napoli C."/>
            <person name="Nedelcu A.M."/>
            <person name="Niyogi K."/>
            <person name="Novoselov S.V."/>
            <person name="Paulsen I.T."/>
            <person name="Pazour G."/>
            <person name="Purton S."/>
            <person name="Ral J.P."/>
            <person name="Riano-Pachon D.M."/>
            <person name="Riekhof W."/>
            <person name="Rymarquis L."/>
            <person name="Schroda M."/>
            <person name="Stern D."/>
            <person name="Umen J."/>
            <person name="Willows R."/>
            <person name="Wilson N."/>
            <person name="Zimmer S.L."/>
            <person name="Allmer J."/>
            <person name="Balk J."/>
            <person name="Bisova K."/>
            <person name="Chen C.J."/>
            <person name="Elias M."/>
            <person name="Gendler K."/>
            <person name="Hauser C."/>
            <person name="Lamb M.R."/>
            <person name="Ledford H."/>
            <person name="Long J.C."/>
            <person name="Minagawa J."/>
            <person name="Page M.D."/>
            <person name="Pan J."/>
            <person name="Pootakham W."/>
            <person name="Roje S."/>
            <person name="Rose A."/>
            <person name="Stahlberg E."/>
            <person name="Terauchi A.M."/>
            <person name="Yang P."/>
            <person name="Ball S."/>
            <person name="Bowler C."/>
            <person name="Dieckmann C.L."/>
            <person name="Gladyshev V.N."/>
            <person name="Green P."/>
            <person name="Jorgensen R."/>
            <person name="Mayfield S."/>
            <person name="Mueller-Roeber B."/>
            <person name="Rajamani S."/>
            <person name="Sayre R.T."/>
            <person name="Brokstein P."/>
            <person name="Dubchak I."/>
            <person name="Goodstein D."/>
            <person name="Hornick L."/>
            <person name="Huang Y.W."/>
            <person name="Jhaveri J."/>
            <person name="Luo Y."/>
            <person name="Martinez D."/>
            <person name="Ngau W.C."/>
            <person name="Otillar B."/>
            <person name="Poliakov A."/>
            <person name="Porter A."/>
            <person name="Szajkowski L."/>
            <person name="Werner G."/>
            <person name="Zhou K."/>
            <person name="Grigoriev I.V."/>
            <person name="Rokhsar D.S."/>
            <person name="Grossman A.R."/>
        </authorList>
    </citation>
    <scope>NUCLEOTIDE SEQUENCE [LARGE SCALE GENOMIC DNA]</scope>
    <source>
        <strain evidence="3">CC-503</strain>
    </source>
</reference>
<gene>
    <name evidence="2" type="ORF">CHLRE_16g670150v5</name>
</gene>
<proteinExistence type="predicted"/>
<feature type="region of interest" description="Disordered" evidence="1">
    <location>
        <begin position="614"/>
        <end position="692"/>
    </location>
</feature>
<dbReference type="AlphaFoldDB" id="A0A2K3CU93"/>
<feature type="region of interest" description="Disordered" evidence="1">
    <location>
        <begin position="333"/>
        <end position="354"/>
    </location>
</feature>
<dbReference type="Proteomes" id="UP000006906">
    <property type="component" value="Chromosome 16"/>
</dbReference>
<feature type="region of interest" description="Disordered" evidence="1">
    <location>
        <begin position="1"/>
        <end position="44"/>
    </location>
</feature>
<dbReference type="RefSeq" id="XP_042915807.1">
    <property type="nucleotide sequence ID" value="XM_043071143.1"/>
</dbReference>
<dbReference type="GeneID" id="5724729"/>
<evidence type="ECO:0000313" key="3">
    <source>
        <dbReference type="Proteomes" id="UP000006906"/>
    </source>
</evidence>
<accession>A0A2K3CU93</accession>
<sequence length="811" mass="83225">MKRTEAEEAMATPPGATPDDRDAMHTDCGCYGPSDEQADTESEEFEWADELLDGQIDDGLEALPHDDGSAAVGTDGEESFNRALPAERQSPHPPTAAMFADEAVGAKVSMICSDAPPSSPAASSSSSCASLDSWYRCHVPTAQPSQGATPDGLDAMHTCSGSCETSGKQCALVLSGVPPGIHAHYARSLPSYVCMYTQADTMSEDTIAEIDDALMRGLPGLDDTAFWLTVEELPSDDGSAAIGTDGEESFNRALGALPAERQSPPSPPAAMFADEAVGAKVSMICSDAPPSSPAASSCASLDSWYRGCLLAATGEPAADASVVVSQADGVGDTATSANTNSGDQEAHTSAQAAVSDDMELDPIPMAYLQQPSFDGWPHASGAAAIEEAQPAAAAAAAAAGTGGVPCYPVATSEPSAEAAAAAVAAAASTFPSCSAESALAVAGGSCSGGGLLLFGGSSDVTLAPHAAAASSSDIGIAKKPQSIDKDLAASHDKLQQLAEGTVLWNHIGSMVHVLPPHFRVMAGMVSAQLLEGNQANAVLASREIQQQVLAAHRLAKDLAAATSLLQTQALWKLLITLMTSRNLVGSLPAASATAAAASASAACPAESAAVACDEAGSPDSEATAPPSGGVLAAAQQRAAGRKRKAPSSGAADKAALPPPMEVVAAADETEEEVAPPAAKRPRIEASSMVTQRPAPQQLLAGTQQQQALLPVQQAPELQQQQQQHPSHQHPPHLHHQQQKALERGRPQAGPFRVIFACPCGKELRDHMATVSAKGSVTVSHVCGGNRYERNIRLAKAEEEMRKHGVIQLYEQ</sequence>